<dbReference type="GO" id="GO:0034069">
    <property type="term" value="F:aminoglycoside N-acetyltransferase activity"/>
    <property type="evidence" value="ECO:0007669"/>
    <property type="project" value="TreeGrafter"/>
</dbReference>
<evidence type="ECO:0000259" key="1">
    <source>
        <dbReference type="PROSITE" id="PS51186"/>
    </source>
</evidence>
<sequence>MQKIKQLSKTDYDEVFALSQFAFQFELSDEAIIKKKEEAERHIIWGWMAEDKLAAKVHVIPLSVLINGKTFDMGGVAGVATWPEYRRSGMVKKLLLHSLKEMKKNGQVVSYLHPFSVPFYRNFGWEVCFNNKKYTVPIESLKRKWNTAGYVRRVSVTDKTLYRIYANFAENYNGVLIRDEKWWKQCVLNEKAQIAVAYNQEDVAVGYLIYHVKEDIFTLDEMAYETIDGWKQLLEFIANHDSMAKEVRMTVPENDHLPLFLDEPRFEQKIIPYFMMRIVDVLAFLKMYPFLEAGTDKEINMHVVDSFLEENSGTYQLTKIGTDTEIQCQQLQVEEEDGIHCSVQHLAQMLLGYKRPLDLYELVLIQGAHKDIEQFDHLIPKRQTLLTDFF</sequence>
<evidence type="ECO:0000313" key="3">
    <source>
        <dbReference type="Proteomes" id="UP000256520"/>
    </source>
</evidence>
<dbReference type="PANTHER" id="PTHR37817:SF1">
    <property type="entry name" value="N-ACETYLTRANSFERASE EIS"/>
    <property type="match status" value="1"/>
</dbReference>
<dbReference type="CDD" id="cd04301">
    <property type="entry name" value="NAT_SF"/>
    <property type="match status" value="1"/>
</dbReference>
<dbReference type="OrthoDB" id="9768284at2"/>
<dbReference type="Pfam" id="PF13530">
    <property type="entry name" value="SCP2_2"/>
    <property type="match status" value="1"/>
</dbReference>
<dbReference type="SUPFAM" id="SSF55718">
    <property type="entry name" value="SCP-like"/>
    <property type="match status" value="1"/>
</dbReference>
<dbReference type="InterPro" id="IPR051554">
    <property type="entry name" value="Acetyltransferase_Eis"/>
</dbReference>
<dbReference type="SUPFAM" id="SSF55729">
    <property type="entry name" value="Acyl-CoA N-acyltransferases (Nat)"/>
    <property type="match status" value="1"/>
</dbReference>
<dbReference type="Pfam" id="PF13527">
    <property type="entry name" value="Acetyltransf_9"/>
    <property type="match status" value="1"/>
</dbReference>
<protein>
    <submittedName>
        <fullName evidence="2">GNAT family N-acetyltransferase</fullName>
    </submittedName>
</protein>
<dbReference type="InterPro" id="IPR041380">
    <property type="entry name" value="Acetyltransf_17"/>
</dbReference>
<dbReference type="InterPro" id="IPR016181">
    <property type="entry name" value="Acyl_CoA_acyltransferase"/>
</dbReference>
<gene>
    <name evidence="2" type="ORF">CWR45_09860</name>
</gene>
<dbReference type="Gene3D" id="3.30.1050.10">
    <property type="entry name" value="SCP2 sterol-binding domain"/>
    <property type="match status" value="1"/>
</dbReference>
<dbReference type="PANTHER" id="PTHR37817">
    <property type="entry name" value="N-ACETYLTRANSFERASE EIS"/>
    <property type="match status" value="1"/>
</dbReference>
<dbReference type="Proteomes" id="UP000256520">
    <property type="component" value="Unassembled WGS sequence"/>
</dbReference>
<accession>A0A3D8PRK5</accession>
<name>A0A3D8PRK5_9BACI</name>
<reference evidence="3" key="1">
    <citation type="submission" date="2017-11" db="EMBL/GenBank/DDBJ databases">
        <authorList>
            <person name="Zhu W."/>
        </authorList>
    </citation>
    <scope>NUCLEOTIDE SEQUENCE [LARGE SCALE GENOMIC DNA]</scope>
    <source>
        <strain evidence="3">CAU 1051</strain>
    </source>
</reference>
<dbReference type="EMBL" id="PIOD01000010">
    <property type="protein sequence ID" value="RDW18614.1"/>
    <property type="molecule type" value="Genomic_DNA"/>
</dbReference>
<dbReference type="GO" id="GO:0030649">
    <property type="term" value="P:aminoglycoside antibiotic catabolic process"/>
    <property type="evidence" value="ECO:0007669"/>
    <property type="project" value="TreeGrafter"/>
</dbReference>
<dbReference type="AlphaFoldDB" id="A0A3D8PRK5"/>
<dbReference type="PROSITE" id="PS51186">
    <property type="entry name" value="GNAT"/>
    <property type="match status" value="1"/>
</dbReference>
<dbReference type="Pfam" id="PF17668">
    <property type="entry name" value="Acetyltransf_17"/>
    <property type="match status" value="1"/>
</dbReference>
<keyword evidence="2" id="KW-0808">Transferase</keyword>
<keyword evidence="3" id="KW-1185">Reference proteome</keyword>
<organism evidence="2 3">
    <name type="scientific">Oceanobacillus chungangensis</name>
    <dbReference type="NCBI Taxonomy" id="1229152"/>
    <lineage>
        <taxon>Bacteria</taxon>
        <taxon>Bacillati</taxon>
        <taxon>Bacillota</taxon>
        <taxon>Bacilli</taxon>
        <taxon>Bacillales</taxon>
        <taxon>Bacillaceae</taxon>
        <taxon>Oceanobacillus</taxon>
    </lineage>
</organism>
<evidence type="ECO:0000313" key="2">
    <source>
        <dbReference type="EMBL" id="RDW18614.1"/>
    </source>
</evidence>
<dbReference type="Gene3D" id="3.40.630.30">
    <property type="match status" value="2"/>
</dbReference>
<proteinExistence type="predicted"/>
<comment type="caution">
    <text evidence="2">The sequence shown here is derived from an EMBL/GenBank/DDBJ whole genome shotgun (WGS) entry which is preliminary data.</text>
</comment>
<feature type="domain" description="N-acetyltransferase" evidence="1">
    <location>
        <begin position="2"/>
        <end position="147"/>
    </location>
</feature>
<dbReference type="RefSeq" id="WP_115749709.1">
    <property type="nucleotide sequence ID" value="NZ_PIOD01000010.1"/>
</dbReference>
<dbReference type="InterPro" id="IPR036527">
    <property type="entry name" value="SCP2_sterol-bd_dom_sf"/>
</dbReference>
<dbReference type="InterPro" id="IPR025559">
    <property type="entry name" value="Eis_dom"/>
</dbReference>
<dbReference type="InterPro" id="IPR000182">
    <property type="entry name" value="GNAT_dom"/>
</dbReference>